<evidence type="ECO:0000259" key="9">
    <source>
        <dbReference type="Pfam" id="PF22692"/>
    </source>
</evidence>
<evidence type="ECO:0000259" key="7">
    <source>
        <dbReference type="Pfam" id="PF00460"/>
    </source>
</evidence>
<dbReference type="Pfam" id="PF06429">
    <property type="entry name" value="Flg_bbr_C"/>
    <property type="match status" value="1"/>
</dbReference>
<feature type="domain" description="Flagellar basal body rod protein N-terminal" evidence="7">
    <location>
        <begin position="5"/>
        <end position="35"/>
    </location>
</feature>
<comment type="similarity">
    <text evidence="2 6">Belongs to the flagella basal body rod proteins family.</text>
</comment>
<dbReference type="EMBL" id="QFXC01000007">
    <property type="protein sequence ID" value="RDH84711.1"/>
    <property type="molecule type" value="Genomic_DNA"/>
</dbReference>
<dbReference type="Pfam" id="PF00460">
    <property type="entry name" value="Flg_bb_rod"/>
    <property type="match status" value="1"/>
</dbReference>
<accession>A0A370DIK1</accession>
<keyword evidence="10" id="KW-0966">Cell projection</keyword>
<feature type="domain" description="Flagellar basal-body/hook protein C-terminal" evidence="8">
    <location>
        <begin position="198"/>
        <end position="242"/>
    </location>
</feature>
<dbReference type="InterPro" id="IPR010930">
    <property type="entry name" value="Flg_bb/hook_C_dom"/>
</dbReference>
<dbReference type="InterPro" id="IPR053967">
    <property type="entry name" value="LlgE_F_G-like_D1"/>
</dbReference>
<evidence type="ECO:0000259" key="8">
    <source>
        <dbReference type="Pfam" id="PF06429"/>
    </source>
</evidence>
<dbReference type="Pfam" id="PF22692">
    <property type="entry name" value="LlgE_F_G_D1"/>
    <property type="match status" value="1"/>
</dbReference>
<dbReference type="InterPro" id="IPR037925">
    <property type="entry name" value="FlgE/F/G-like"/>
</dbReference>
<keyword evidence="11" id="KW-1185">Reference proteome</keyword>
<evidence type="ECO:0000256" key="4">
    <source>
        <dbReference type="ARBA" id="ARBA00038560"/>
    </source>
</evidence>
<dbReference type="Proteomes" id="UP000254266">
    <property type="component" value="Unassembled WGS sequence"/>
</dbReference>
<organism evidence="10 11">
    <name type="scientific">endosymbiont of Galathealinum brachiosum</name>
    <dbReference type="NCBI Taxonomy" id="2200906"/>
    <lineage>
        <taxon>Bacteria</taxon>
        <taxon>Pseudomonadati</taxon>
        <taxon>Pseudomonadota</taxon>
        <taxon>Gammaproteobacteria</taxon>
        <taxon>sulfur-oxidizing symbionts</taxon>
    </lineage>
</organism>
<comment type="caution">
    <text evidence="10">The sequence shown here is derived from an EMBL/GenBank/DDBJ whole genome shotgun (WGS) entry which is preliminary data.</text>
</comment>
<keyword evidence="10" id="KW-0282">Flagellum</keyword>
<evidence type="ECO:0000256" key="2">
    <source>
        <dbReference type="ARBA" id="ARBA00009677"/>
    </source>
</evidence>
<dbReference type="PANTHER" id="PTHR30435:SF18">
    <property type="entry name" value="FLAGELLAR BASAL-BODY ROD PROTEIN FLGF"/>
    <property type="match status" value="1"/>
</dbReference>
<dbReference type="NCBIfam" id="TIGR02490">
    <property type="entry name" value="flgF"/>
    <property type="match status" value="1"/>
</dbReference>
<keyword evidence="3 6" id="KW-0975">Bacterial flagellum</keyword>
<dbReference type="InterPro" id="IPR012836">
    <property type="entry name" value="FlgF"/>
</dbReference>
<keyword evidence="10" id="KW-0969">Cilium</keyword>
<protein>
    <recommendedName>
        <fullName evidence="5 6">Flagellar basal-body rod protein FlgF</fullName>
    </recommendedName>
</protein>
<dbReference type="GO" id="GO:0071978">
    <property type="term" value="P:bacterial-type flagellum-dependent swarming motility"/>
    <property type="evidence" value="ECO:0007669"/>
    <property type="project" value="TreeGrafter"/>
</dbReference>
<feature type="domain" description="Flagellar hook protein FlgE/F/G-like D1" evidence="9">
    <location>
        <begin position="81"/>
        <end position="145"/>
    </location>
</feature>
<evidence type="ECO:0000256" key="1">
    <source>
        <dbReference type="ARBA" id="ARBA00004117"/>
    </source>
</evidence>
<evidence type="ECO:0000256" key="5">
    <source>
        <dbReference type="ARBA" id="ARBA00040228"/>
    </source>
</evidence>
<proteinExistence type="inferred from homology"/>
<name>A0A370DIK1_9GAMM</name>
<comment type="subunit">
    <text evidence="4 6">The basal body constitutes a major portion of the flagellar organelle and consists of five rings (E,L,P,S, and M) mounted on a central rod. The rod consists of about 26 subunits of FlgG in the distal portion, and FlgB, FlgC and FlgF are thought to build up the proximal portion of the rod with about 6 subunits each.</text>
</comment>
<evidence type="ECO:0000313" key="11">
    <source>
        <dbReference type="Proteomes" id="UP000254266"/>
    </source>
</evidence>
<sequence length="246" mass="25993">MDKMLYTAMNSARQAMQAQTAISHNLSNANTTGFKSHFNTFTSWHVSGPGYNTRVMAQQNADDIDIKPGSLSTTDRELDVAINGEGFIAVQTPSGGEAYTRAGDLRLDSNGLLTTGTGFAVLGNGGPIALPPAEKIEIGTDGSISILPVGQSAESLVIADKIKLVNPDVKSLYKDADGLLLTRGGGEEPAAVDVKLEKGVLELSNVNAVGQMIQLISNARQFETGIKLMQEAKTLDESSAQLLRNS</sequence>
<dbReference type="InterPro" id="IPR020013">
    <property type="entry name" value="Flagellar_FlgE/F/G"/>
</dbReference>
<dbReference type="NCBIfam" id="NF009280">
    <property type="entry name" value="PRK12640.1"/>
    <property type="match status" value="1"/>
</dbReference>
<evidence type="ECO:0000256" key="3">
    <source>
        <dbReference type="ARBA" id="ARBA00023143"/>
    </source>
</evidence>
<comment type="subcellular location">
    <subcellularLocation>
        <location evidence="1 6">Bacterial flagellum basal body</location>
    </subcellularLocation>
</comment>
<gene>
    <name evidence="10" type="primary">flgF</name>
    <name evidence="10" type="ORF">DIZ80_04385</name>
</gene>
<evidence type="ECO:0000313" key="10">
    <source>
        <dbReference type="EMBL" id="RDH84711.1"/>
    </source>
</evidence>
<dbReference type="PANTHER" id="PTHR30435">
    <property type="entry name" value="FLAGELLAR PROTEIN"/>
    <property type="match status" value="1"/>
</dbReference>
<reference evidence="10 11" key="1">
    <citation type="journal article" date="2018" name="ISME J.">
        <title>Endosymbiont genomes yield clues of tubeworm success.</title>
        <authorList>
            <person name="Li Y."/>
            <person name="Liles M.R."/>
            <person name="Halanych K.M."/>
        </authorList>
    </citation>
    <scope>NUCLEOTIDE SEQUENCE [LARGE SCALE GENOMIC DNA]</scope>
    <source>
        <strain evidence="10">A1464</strain>
    </source>
</reference>
<dbReference type="InterPro" id="IPR001444">
    <property type="entry name" value="Flag_bb_rod_N"/>
</dbReference>
<dbReference type="SUPFAM" id="SSF117143">
    <property type="entry name" value="Flagellar hook protein flgE"/>
    <property type="match status" value="1"/>
</dbReference>
<dbReference type="AlphaFoldDB" id="A0A370DIK1"/>
<dbReference type="NCBIfam" id="TIGR03506">
    <property type="entry name" value="FlgEFG_subfam"/>
    <property type="match status" value="1"/>
</dbReference>
<dbReference type="GO" id="GO:0030694">
    <property type="term" value="C:bacterial-type flagellum basal body, rod"/>
    <property type="evidence" value="ECO:0007669"/>
    <property type="project" value="UniProtKB-UniRule"/>
</dbReference>
<evidence type="ECO:0000256" key="6">
    <source>
        <dbReference type="RuleBase" id="RU362116"/>
    </source>
</evidence>